<dbReference type="Proteomes" id="UP000015001">
    <property type="component" value="Unassembled WGS sequence"/>
</dbReference>
<organism evidence="1 2">
    <name type="scientific">Streptomyces afghaniensis 772</name>
    <dbReference type="NCBI Taxonomy" id="1283301"/>
    <lineage>
        <taxon>Bacteria</taxon>
        <taxon>Bacillati</taxon>
        <taxon>Actinomycetota</taxon>
        <taxon>Actinomycetes</taxon>
        <taxon>Kitasatosporales</taxon>
        <taxon>Streptomycetaceae</taxon>
        <taxon>Streptomyces</taxon>
    </lineage>
</organism>
<dbReference type="RefSeq" id="WP_020277248.1">
    <property type="nucleotide sequence ID" value="NZ_KE354474.1"/>
</dbReference>
<evidence type="ECO:0000313" key="1">
    <source>
        <dbReference type="EMBL" id="EPJ34524.1"/>
    </source>
</evidence>
<gene>
    <name evidence="1" type="ORF">STAFG_8427</name>
</gene>
<comment type="caution">
    <text evidence="1">The sequence shown here is derived from an EMBL/GenBank/DDBJ whole genome shotgun (WGS) entry which is preliminary data.</text>
</comment>
<dbReference type="HOGENOM" id="CLU_2195348_0_0_11"/>
<evidence type="ECO:0000313" key="2">
    <source>
        <dbReference type="Proteomes" id="UP000015001"/>
    </source>
</evidence>
<dbReference type="EMBL" id="AOPY01001694">
    <property type="protein sequence ID" value="EPJ34524.1"/>
    <property type="molecule type" value="Genomic_DNA"/>
</dbReference>
<reference evidence="1 2" key="1">
    <citation type="submission" date="2013-02" db="EMBL/GenBank/DDBJ databases">
        <title>Draft Genome Sequence of Streptomyces afghaniensis, Which Produces Compounds of the Julimycin B-Complex.</title>
        <authorList>
            <person name="Gruening B.A."/>
            <person name="Praeg A."/>
            <person name="Erxleben A."/>
            <person name="Guenther S."/>
            <person name="Fiedler H.-P."/>
            <person name="Goodfellow M."/>
            <person name="Mueller M."/>
        </authorList>
    </citation>
    <scope>NUCLEOTIDE SEQUENCE [LARGE SCALE GENOMIC DNA]</scope>
    <source>
        <strain evidence="1 2">772</strain>
    </source>
</reference>
<name>S4N9R0_9ACTN</name>
<dbReference type="AlphaFoldDB" id="S4N9R0"/>
<accession>S4N9R0</accession>
<evidence type="ECO:0008006" key="3">
    <source>
        <dbReference type="Google" id="ProtNLM"/>
    </source>
</evidence>
<proteinExistence type="predicted"/>
<keyword evidence="2" id="KW-1185">Reference proteome</keyword>
<sequence>MTPHPLLEVTEVARTEPYLRTVGEVFRVFRDQESGCVSYAVRLADGERWFVKEATTDAAQQSLNRARAFHRAVRHPVIVPQLHRFTRVAELTAAWRSSAHGAPKDAAD</sequence>
<dbReference type="PATRIC" id="fig|1283301.3.peg.8361"/>
<protein>
    <recommendedName>
        <fullName evidence="3">Protein kinase domain-containing protein</fullName>
    </recommendedName>
</protein>